<reference evidence="2 3" key="1">
    <citation type="journal article" date="2016" name="Sci. Rep.">
        <title>The genome sequence of the outbreeding globe artichoke constructed de novo incorporating a phase-aware low-pass sequencing strategy of F1 progeny.</title>
        <authorList>
            <person name="Scaglione D."/>
            <person name="Reyes-Chin-Wo S."/>
            <person name="Acquadro A."/>
            <person name="Froenicke L."/>
            <person name="Portis E."/>
            <person name="Beitel C."/>
            <person name="Tirone M."/>
            <person name="Mauro R."/>
            <person name="Lo Monaco A."/>
            <person name="Mauromicale G."/>
            <person name="Faccioli P."/>
            <person name="Cattivelli L."/>
            <person name="Rieseberg L."/>
            <person name="Michelmore R."/>
            <person name="Lanteri S."/>
        </authorList>
    </citation>
    <scope>NUCLEOTIDE SEQUENCE [LARGE SCALE GENOMIC DNA]</scope>
    <source>
        <strain evidence="2">2C</strain>
    </source>
</reference>
<sequence length="135" mass="14957">MANQAKSVEPRAVETNLTTDKRLVAQMLLTLPYSFSKLGMTLGIVLQIFNGLLGSWTLFEVLDGLLGPYWRAIRLAFNCTFLLFGPVIQLIACARYDLLMVIYVENDSNIVHVVPPMSSFLHSTTTGFGLFLALA</sequence>
<dbReference type="Gramene" id="KVI07098">
    <property type="protein sequence ID" value="KVI07098"/>
    <property type="gene ID" value="Ccrd_014548"/>
</dbReference>
<keyword evidence="1" id="KW-0472">Membrane</keyword>
<keyword evidence="1 2" id="KW-0812">Transmembrane</keyword>
<keyword evidence="1" id="KW-1133">Transmembrane helix</keyword>
<evidence type="ECO:0000313" key="3">
    <source>
        <dbReference type="Proteomes" id="UP000243975"/>
    </source>
</evidence>
<accession>A0A118K486</accession>
<proteinExistence type="predicted"/>
<dbReference type="STRING" id="59895.A0A118K486"/>
<dbReference type="AlphaFoldDB" id="A0A118K486"/>
<protein>
    <submittedName>
        <fullName evidence="2">Amino acid transporter, transmembrane</fullName>
    </submittedName>
</protein>
<name>A0A118K486_CYNCS</name>
<feature type="transmembrane region" description="Helical" evidence="1">
    <location>
        <begin position="80"/>
        <end position="104"/>
    </location>
</feature>
<dbReference type="EMBL" id="LEKV01001524">
    <property type="protein sequence ID" value="KVI07098.1"/>
    <property type="molecule type" value="Genomic_DNA"/>
</dbReference>
<evidence type="ECO:0000256" key="1">
    <source>
        <dbReference type="SAM" id="Phobius"/>
    </source>
</evidence>
<organism evidence="2 3">
    <name type="scientific">Cynara cardunculus var. scolymus</name>
    <name type="common">Globe artichoke</name>
    <name type="synonym">Cynara scolymus</name>
    <dbReference type="NCBI Taxonomy" id="59895"/>
    <lineage>
        <taxon>Eukaryota</taxon>
        <taxon>Viridiplantae</taxon>
        <taxon>Streptophyta</taxon>
        <taxon>Embryophyta</taxon>
        <taxon>Tracheophyta</taxon>
        <taxon>Spermatophyta</taxon>
        <taxon>Magnoliopsida</taxon>
        <taxon>eudicotyledons</taxon>
        <taxon>Gunneridae</taxon>
        <taxon>Pentapetalae</taxon>
        <taxon>asterids</taxon>
        <taxon>campanulids</taxon>
        <taxon>Asterales</taxon>
        <taxon>Asteraceae</taxon>
        <taxon>Carduoideae</taxon>
        <taxon>Cardueae</taxon>
        <taxon>Carduinae</taxon>
        <taxon>Cynara</taxon>
    </lineage>
</organism>
<keyword evidence="3" id="KW-1185">Reference proteome</keyword>
<feature type="transmembrane region" description="Helical" evidence="1">
    <location>
        <begin position="38"/>
        <end position="59"/>
    </location>
</feature>
<gene>
    <name evidence="2" type="ORF">Ccrd_014548</name>
</gene>
<evidence type="ECO:0000313" key="2">
    <source>
        <dbReference type="EMBL" id="KVI07098.1"/>
    </source>
</evidence>
<dbReference type="Proteomes" id="UP000243975">
    <property type="component" value="Unassembled WGS sequence"/>
</dbReference>
<comment type="caution">
    <text evidence="2">The sequence shown here is derived from an EMBL/GenBank/DDBJ whole genome shotgun (WGS) entry which is preliminary data.</text>
</comment>